<gene>
    <name evidence="2" type="ORF">DESPIGER_1997</name>
</gene>
<dbReference type="AlphaFoldDB" id="A0A1K1LGI1"/>
<organism evidence="2 3">
    <name type="scientific">Desulfovibrio piger</name>
    <dbReference type="NCBI Taxonomy" id="901"/>
    <lineage>
        <taxon>Bacteria</taxon>
        <taxon>Pseudomonadati</taxon>
        <taxon>Thermodesulfobacteriota</taxon>
        <taxon>Desulfovibrionia</taxon>
        <taxon>Desulfovibrionales</taxon>
        <taxon>Desulfovibrionaceae</taxon>
        <taxon>Desulfovibrio</taxon>
    </lineage>
</organism>
<sequence>MIQTGHGTRDCDRAGSRGKRCRQGRGPAGKVQHHTGNRLQSPCPGSRRRGREGKQKDGGRQGEERPFSTRREKGPEVSFRPLCFIGSGRR</sequence>
<feature type="compositionally biased region" description="Basic and acidic residues" evidence="1">
    <location>
        <begin position="52"/>
        <end position="75"/>
    </location>
</feature>
<protein>
    <submittedName>
        <fullName evidence="2">Uncharacterized protein</fullName>
    </submittedName>
</protein>
<reference evidence="3" key="1">
    <citation type="submission" date="2016-10" db="EMBL/GenBank/DDBJ databases">
        <authorList>
            <person name="Wegmann U."/>
        </authorList>
    </citation>
    <scope>NUCLEOTIDE SEQUENCE [LARGE SCALE GENOMIC DNA]</scope>
</reference>
<dbReference type="EMBL" id="LT630450">
    <property type="protein sequence ID" value="SFV73821.1"/>
    <property type="molecule type" value="Genomic_DNA"/>
</dbReference>
<evidence type="ECO:0000256" key="1">
    <source>
        <dbReference type="SAM" id="MobiDB-lite"/>
    </source>
</evidence>
<keyword evidence="3" id="KW-1185">Reference proteome</keyword>
<proteinExistence type="predicted"/>
<dbReference type="Proteomes" id="UP000186323">
    <property type="component" value="Chromosome I"/>
</dbReference>
<dbReference type="KEGG" id="dpg:DESPIGER_1997"/>
<evidence type="ECO:0000313" key="3">
    <source>
        <dbReference type="Proteomes" id="UP000186323"/>
    </source>
</evidence>
<accession>A0A1K1LGI1</accession>
<name>A0A1K1LGI1_9BACT</name>
<evidence type="ECO:0000313" key="2">
    <source>
        <dbReference type="EMBL" id="SFV73821.1"/>
    </source>
</evidence>
<feature type="region of interest" description="Disordered" evidence="1">
    <location>
        <begin position="1"/>
        <end position="90"/>
    </location>
</feature>